<reference evidence="5 6" key="1">
    <citation type="submission" date="2019-05" db="EMBL/GenBank/DDBJ databases">
        <title>We sequenced the genome of Paenibacillus hemerocallicola KCTC 33185 for further insight into its adaptation and study the phylogeny of Paenibacillus.</title>
        <authorList>
            <person name="Narsing Rao M.P."/>
        </authorList>
    </citation>
    <scope>NUCLEOTIDE SEQUENCE [LARGE SCALE GENOMIC DNA]</scope>
    <source>
        <strain evidence="5 6">KCTC 33185</strain>
    </source>
</reference>
<dbReference type="PROSITE" id="PS00041">
    <property type="entry name" value="HTH_ARAC_FAMILY_1"/>
    <property type="match status" value="1"/>
</dbReference>
<keyword evidence="1" id="KW-0805">Transcription regulation</keyword>
<protein>
    <submittedName>
        <fullName evidence="5">Helix-turn-helix domain-containing protein</fullName>
    </submittedName>
</protein>
<dbReference type="RefSeq" id="WP_139602873.1">
    <property type="nucleotide sequence ID" value="NZ_VDCQ01000017.1"/>
</dbReference>
<dbReference type="AlphaFoldDB" id="A0A5C4TAE6"/>
<evidence type="ECO:0000256" key="2">
    <source>
        <dbReference type="ARBA" id="ARBA00023125"/>
    </source>
</evidence>
<dbReference type="EMBL" id="VDCQ01000017">
    <property type="protein sequence ID" value="TNJ65580.1"/>
    <property type="molecule type" value="Genomic_DNA"/>
</dbReference>
<evidence type="ECO:0000313" key="6">
    <source>
        <dbReference type="Proteomes" id="UP000307943"/>
    </source>
</evidence>
<dbReference type="SUPFAM" id="SSF46689">
    <property type="entry name" value="Homeodomain-like"/>
    <property type="match status" value="2"/>
</dbReference>
<dbReference type="InterPro" id="IPR009057">
    <property type="entry name" value="Homeodomain-like_sf"/>
</dbReference>
<evidence type="ECO:0000259" key="4">
    <source>
        <dbReference type="PROSITE" id="PS01124"/>
    </source>
</evidence>
<proteinExistence type="predicted"/>
<evidence type="ECO:0000256" key="1">
    <source>
        <dbReference type="ARBA" id="ARBA00023015"/>
    </source>
</evidence>
<dbReference type="PROSITE" id="PS01124">
    <property type="entry name" value="HTH_ARAC_FAMILY_2"/>
    <property type="match status" value="1"/>
</dbReference>
<evidence type="ECO:0000313" key="5">
    <source>
        <dbReference type="EMBL" id="TNJ65580.1"/>
    </source>
</evidence>
<dbReference type="PANTHER" id="PTHR43280">
    <property type="entry name" value="ARAC-FAMILY TRANSCRIPTIONAL REGULATOR"/>
    <property type="match status" value="1"/>
</dbReference>
<accession>A0A5C4TAE6</accession>
<keyword evidence="2" id="KW-0238">DNA-binding</keyword>
<dbReference type="PRINTS" id="PR00032">
    <property type="entry name" value="HTHARAC"/>
</dbReference>
<evidence type="ECO:0000256" key="3">
    <source>
        <dbReference type="ARBA" id="ARBA00023163"/>
    </source>
</evidence>
<dbReference type="InterPro" id="IPR037923">
    <property type="entry name" value="HTH-like"/>
</dbReference>
<sequence>MRIRTFNYYDRILDRSGRSGGIHPYCEMLYFTQGETTVLEWMGLEYEVPSPSLFLLTPNTPHLLRFPSPLSFWFLELDIGESDPFVTVEQAIEWNRLQRSADYDCAELRLIKQTLDTLTSSLLSRKSDASFYEEIALLDIRKTLLLIRHHFRGRIDASEEQDQTTRQSIQWLIRQMETNYYDPLDLTALAKQVHLNPSYLVRAFKNEAGVTPMHYLNKLRLSAAVSYLANTDMGIQQIAESTGFNSIHYFSRLFKQKFGSSPREWREAQKNGRGGAK</sequence>
<name>A0A5C4TAE6_9BACL</name>
<keyword evidence="6" id="KW-1185">Reference proteome</keyword>
<dbReference type="Pfam" id="PF12833">
    <property type="entry name" value="HTH_18"/>
    <property type="match status" value="1"/>
</dbReference>
<gene>
    <name evidence="5" type="ORF">FE784_14245</name>
</gene>
<dbReference type="InterPro" id="IPR018060">
    <property type="entry name" value="HTH_AraC"/>
</dbReference>
<dbReference type="Gene3D" id="1.10.10.60">
    <property type="entry name" value="Homeodomain-like"/>
    <property type="match status" value="2"/>
</dbReference>
<dbReference type="SUPFAM" id="SSF51215">
    <property type="entry name" value="Regulatory protein AraC"/>
    <property type="match status" value="1"/>
</dbReference>
<dbReference type="GO" id="GO:0003700">
    <property type="term" value="F:DNA-binding transcription factor activity"/>
    <property type="evidence" value="ECO:0007669"/>
    <property type="project" value="InterPro"/>
</dbReference>
<organism evidence="5 6">
    <name type="scientific">Paenibacillus hemerocallicola</name>
    <dbReference type="NCBI Taxonomy" id="1172614"/>
    <lineage>
        <taxon>Bacteria</taxon>
        <taxon>Bacillati</taxon>
        <taxon>Bacillota</taxon>
        <taxon>Bacilli</taxon>
        <taxon>Bacillales</taxon>
        <taxon>Paenibacillaceae</taxon>
        <taxon>Paenibacillus</taxon>
    </lineage>
</organism>
<dbReference type="PANTHER" id="PTHR43280:SF2">
    <property type="entry name" value="HTH-TYPE TRANSCRIPTIONAL REGULATOR EXSA"/>
    <property type="match status" value="1"/>
</dbReference>
<keyword evidence="3" id="KW-0804">Transcription</keyword>
<dbReference type="GO" id="GO:0043565">
    <property type="term" value="F:sequence-specific DNA binding"/>
    <property type="evidence" value="ECO:0007669"/>
    <property type="project" value="InterPro"/>
</dbReference>
<comment type="caution">
    <text evidence="5">The sequence shown here is derived from an EMBL/GenBank/DDBJ whole genome shotgun (WGS) entry which is preliminary data.</text>
</comment>
<feature type="domain" description="HTH araC/xylS-type" evidence="4">
    <location>
        <begin position="170"/>
        <end position="268"/>
    </location>
</feature>
<dbReference type="InterPro" id="IPR020449">
    <property type="entry name" value="Tscrpt_reg_AraC-type_HTH"/>
</dbReference>
<dbReference type="OrthoDB" id="2566489at2"/>
<dbReference type="SMART" id="SM00342">
    <property type="entry name" value="HTH_ARAC"/>
    <property type="match status" value="1"/>
</dbReference>
<dbReference type="Proteomes" id="UP000307943">
    <property type="component" value="Unassembled WGS sequence"/>
</dbReference>
<dbReference type="InterPro" id="IPR018062">
    <property type="entry name" value="HTH_AraC-typ_CS"/>
</dbReference>